<sequence>MKICISDIFGSLNRGDALLCDALIHSIKEAAPGAELAGVAHFPEIERERHPDIDWQEAPSRSNAESIYVRRALNGLRSGLTLGYSALGGPSGIAPFYPLPKSQLASIQHIKDADLIVSSAGGFLLDANATIYSHLLQFHLARKFGTPYVLAPQTIGPIRSTRLKKMTAAALSDARIIAVREQYSYDFVVNDLGLPSDKVVRTTDIAFEHEETDPAGGAEALAGLGIAPNERFIGATTVNWKFRGEDNPKAAYEEYREKMVALMVSMHERFGRRIVLFNQVSQDLPLAREVASRCGEAVVLDEADRSTEVMRGMIERADVFLGSRFHSCVFSILGRVPLFCLAYTYKSTGIMDDLNMSDRVAPIGKFNVNNVVETIGWLIENRESESKRINDAVQKMAFPKFSTVLQNVINNI</sequence>
<dbReference type="EMBL" id="AWWI01000022">
    <property type="protein sequence ID" value="PIL21767.1"/>
    <property type="molecule type" value="Genomic_DNA"/>
</dbReference>
<comment type="caution">
    <text evidence="2">The sequence shown here is derived from an EMBL/GenBank/DDBJ whole genome shotgun (WGS) entry which is preliminary data.</text>
</comment>
<dbReference type="PANTHER" id="PTHR36836:SF1">
    <property type="entry name" value="COLANIC ACID BIOSYNTHESIS PROTEIN WCAK"/>
    <property type="match status" value="1"/>
</dbReference>
<dbReference type="OrthoDB" id="1814359at2"/>
<evidence type="ECO:0000259" key="1">
    <source>
        <dbReference type="Pfam" id="PF04230"/>
    </source>
</evidence>
<proteinExistence type="predicted"/>
<accession>A0A2G8RJQ0</accession>
<dbReference type="RefSeq" id="WP_099909502.1">
    <property type="nucleotide sequence ID" value="NZ_AWWI01000022.1"/>
</dbReference>
<gene>
    <name evidence="2" type="ORF">P775_02705</name>
</gene>
<reference evidence="2 3" key="1">
    <citation type="submission" date="2013-09" db="EMBL/GenBank/DDBJ databases">
        <title>Genome sequencing of Phaeobacter antarcticus sp. nov. SM1211.</title>
        <authorList>
            <person name="Zhang X.-Y."/>
            <person name="Liu C."/>
            <person name="Chen X.-L."/>
            <person name="Xie B.-B."/>
            <person name="Qin Q.-L."/>
            <person name="Rong J.-C."/>
            <person name="Zhang Y.-Z."/>
        </authorList>
    </citation>
    <scope>NUCLEOTIDE SEQUENCE [LARGE SCALE GENOMIC DNA]</scope>
    <source>
        <strain evidence="2 3">SM1211</strain>
    </source>
</reference>
<dbReference type="Pfam" id="PF04230">
    <property type="entry name" value="PS_pyruv_trans"/>
    <property type="match status" value="1"/>
</dbReference>
<dbReference type="Proteomes" id="UP000231259">
    <property type="component" value="Unassembled WGS sequence"/>
</dbReference>
<dbReference type="AlphaFoldDB" id="A0A2G8RJQ0"/>
<protein>
    <recommendedName>
        <fullName evidence="1">Polysaccharide pyruvyl transferase domain-containing protein</fullName>
    </recommendedName>
</protein>
<organism evidence="2 3">
    <name type="scientific">Puniceibacterium antarcticum</name>
    <dbReference type="NCBI Taxonomy" id="1206336"/>
    <lineage>
        <taxon>Bacteria</taxon>
        <taxon>Pseudomonadati</taxon>
        <taxon>Pseudomonadota</taxon>
        <taxon>Alphaproteobacteria</taxon>
        <taxon>Rhodobacterales</taxon>
        <taxon>Paracoccaceae</taxon>
        <taxon>Puniceibacterium</taxon>
    </lineage>
</organism>
<evidence type="ECO:0000313" key="3">
    <source>
        <dbReference type="Proteomes" id="UP000231259"/>
    </source>
</evidence>
<name>A0A2G8RJQ0_9RHOB</name>
<feature type="domain" description="Polysaccharide pyruvyl transferase" evidence="1">
    <location>
        <begin position="13"/>
        <end position="344"/>
    </location>
</feature>
<dbReference type="PANTHER" id="PTHR36836">
    <property type="entry name" value="COLANIC ACID BIOSYNTHESIS PROTEIN WCAK"/>
    <property type="match status" value="1"/>
</dbReference>
<dbReference type="InterPro" id="IPR007345">
    <property type="entry name" value="Polysacch_pyruvyl_Trfase"/>
</dbReference>
<evidence type="ECO:0000313" key="2">
    <source>
        <dbReference type="EMBL" id="PIL21767.1"/>
    </source>
</evidence>
<keyword evidence="3" id="KW-1185">Reference proteome</keyword>